<organism evidence="2 3">
    <name type="scientific">Micromonospora cathayae</name>
    <dbReference type="NCBI Taxonomy" id="3028804"/>
    <lineage>
        <taxon>Bacteria</taxon>
        <taxon>Bacillati</taxon>
        <taxon>Actinomycetota</taxon>
        <taxon>Actinomycetes</taxon>
        <taxon>Micromonosporales</taxon>
        <taxon>Micromonosporaceae</taxon>
        <taxon>Micromonospora</taxon>
    </lineage>
</organism>
<proteinExistence type="predicted"/>
<evidence type="ECO:0000313" key="3">
    <source>
        <dbReference type="Proteomes" id="UP001219605"/>
    </source>
</evidence>
<evidence type="ECO:0000259" key="1">
    <source>
        <dbReference type="Pfam" id="PF21722"/>
    </source>
</evidence>
<protein>
    <recommendedName>
        <fullName evidence="1">Glycine-rich domain-containing protein</fullName>
    </recommendedName>
</protein>
<keyword evidence="3" id="KW-1185">Reference proteome</keyword>
<dbReference type="EMBL" id="CP118615">
    <property type="protein sequence ID" value="WDZ83993.1"/>
    <property type="molecule type" value="Genomic_DNA"/>
</dbReference>
<reference evidence="2 3" key="1">
    <citation type="submission" date="2023-02" db="EMBL/GenBank/DDBJ databases">
        <authorList>
            <person name="Mo P."/>
        </authorList>
    </citation>
    <scope>NUCLEOTIDE SEQUENCE [LARGE SCALE GENOMIC DNA]</scope>
    <source>
        <strain evidence="2 3">HUAS 3</strain>
    </source>
</reference>
<dbReference type="Pfam" id="PF21722">
    <property type="entry name" value="Gly_rich_2"/>
    <property type="match status" value="1"/>
</dbReference>
<gene>
    <name evidence="2" type="ORF">PVK37_26555</name>
</gene>
<name>A0ABY7ZPJ8_9ACTN</name>
<dbReference type="Proteomes" id="UP001219605">
    <property type="component" value="Chromosome"/>
</dbReference>
<dbReference type="InterPro" id="IPR049304">
    <property type="entry name" value="Gly_rich_dom"/>
</dbReference>
<feature type="domain" description="Glycine-rich" evidence="1">
    <location>
        <begin position="106"/>
        <end position="302"/>
    </location>
</feature>
<accession>A0ABY7ZPJ8</accession>
<sequence>MSGNGGMAVPVKALAEAVLERAIQLGLTWRLRPATVMSVADDGTIRVLHDGDTQPIRVASMIGPVAVRARVMVLKTPPAGNHIVGWVGTPAAGLPAAPLVQRFTEDGEFTVPAGARWIRAYGVGGGGGGGGVIGAASGHGAGGGGGGGGYCESVWPAEELPAEVAVTVGAAGAAGLAGAQGGAGGSTSFGGLWTAGGGTGGNGATAGTASTSGSRGGGGAATGGNVLNSLGAGGGPGRTLDAQHVFAAFGGNSLLGMGGAAPVSTGVNGLNAGGHGGGGGGGIASTTSRLGGAGGGGLCIVEVIY</sequence>
<dbReference type="RefSeq" id="WP_275030550.1">
    <property type="nucleotide sequence ID" value="NZ_CP118615.1"/>
</dbReference>
<evidence type="ECO:0000313" key="2">
    <source>
        <dbReference type="EMBL" id="WDZ83993.1"/>
    </source>
</evidence>